<dbReference type="PANTHER" id="PTHR10587:SF125">
    <property type="entry name" value="POLYSACCHARIDE DEACETYLASE YHEN-RELATED"/>
    <property type="match status" value="1"/>
</dbReference>
<dbReference type="Proteomes" id="UP000245695">
    <property type="component" value="Chromosome 1"/>
</dbReference>
<feature type="chain" id="PRO_5015133303" evidence="1">
    <location>
        <begin position="27"/>
        <end position="248"/>
    </location>
</feature>
<evidence type="ECO:0000313" key="3">
    <source>
        <dbReference type="EMBL" id="CEI72807.1"/>
    </source>
</evidence>
<gene>
    <name evidence="3" type="ORF">FRIFI_1271</name>
</gene>
<dbReference type="RefSeq" id="WP_092925959.1">
    <property type="nucleotide sequence ID" value="NZ_FJTZ01000012.1"/>
</dbReference>
<keyword evidence="1" id="KW-0732">Signal</keyword>
<dbReference type="GO" id="GO:0016810">
    <property type="term" value="F:hydrolase activity, acting on carbon-nitrogen (but not peptide) bonds"/>
    <property type="evidence" value="ECO:0007669"/>
    <property type="project" value="InterPro"/>
</dbReference>
<dbReference type="CDD" id="cd10944">
    <property type="entry name" value="CE4_SmPgdA_like"/>
    <property type="match status" value="1"/>
</dbReference>
<dbReference type="InterPro" id="IPR002509">
    <property type="entry name" value="NODB_dom"/>
</dbReference>
<dbReference type="SUPFAM" id="SSF88713">
    <property type="entry name" value="Glycoside hydrolase/deacetylase"/>
    <property type="match status" value="1"/>
</dbReference>
<dbReference type="PROSITE" id="PS51677">
    <property type="entry name" value="NODB"/>
    <property type="match status" value="1"/>
</dbReference>
<feature type="signal peptide" evidence="1">
    <location>
        <begin position="1"/>
        <end position="26"/>
    </location>
</feature>
<dbReference type="Pfam" id="PF01522">
    <property type="entry name" value="Polysacc_deac_1"/>
    <property type="match status" value="1"/>
</dbReference>
<evidence type="ECO:0000259" key="2">
    <source>
        <dbReference type="PROSITE" id="PS51677"/>
    </source>
</evidence>
<feature type="domain" description="NodB homology" evidence="2">
    <location>
        <begin position="51"/>
        <end position="231"/>
    </location>
</feature>
<protein>
    <submittedName>
        <fullName evidence="3">Polysaccharide deacetylase</fullName>
    </submittedName>
</protein>
<evidence type="ECO:0000256" key="1">
    <source>
        <dbReference type="SAM" id="SignalP"/>
    </source>
</evidence>
<dbReference type="GO" id="GO:0005975">
    <property type="term" value="P:carbohydrate metabolic process"/>
    <property type="evidence" value="ECO:0007669"/>
    <property type="project" value="InterPro"/>
</dbReference>
<sequence>MKNVRLKLAISVGLLTFAMIPNNTSALEYIDKYTCLPIYYDVNETANTNNKIAYITIDDGPSKYTKDILQILKKHNAHATFFMIDMNMKVNKDAVIEIVESGNSAGFHSVSHDVNKLYENYDSAKREFDKNKETFYEITGRTSNIIRLPYGSKPYTPVKSYENLVDAGYKLWDWNIDTQDWKNDSNKIIEIVKEQVKNKKEVVILMHEKKQTVQALDEVLTYLNEEGYEILPINEKQIPKNFWNINTK</sequence>
<dbReference type="KEGG" id="rhom:FRIFI_1271"/>
<dbReference type="PANTHER" id="PTHR10587">
    <property type="entry name" value="GLYCOSYL TRANSFERASE-RELATED"/>
    <property type="match status" value="1"/>
</dbReference>
<evidence type="ECO:0000313" key="4">
    <source>
        <dbReference type="Proteomes" id="UP000245695"/>
    </source>
</evidence>
<keyword evidence="4" id="KW-1185">Reference proteome</keyword>
<name>A0A2P2BR25_9FIRM</name>
<accession>A0A2P2BR25</accession>
<dbReference type="AlphaFoldDB" id="A0A2P2BR25"/>
<proteinExistence type="predicted"/>
<dbReference type="EMBL" id="LN650648">
    <property type="protein sequence ID" value="CEI72807.1"/>
    <property type="molecule type" value="Genomic_DNA"/>
</dbReference>
<organism evidence="3 4">
    <name type="scientific">Romboutsia hominis</name>
    <dbReference type="NCBI Taxonomy" id="1507512"/>
    <lineage>
        <taxon>Bacteria</taxon>
        <taxon>Bacillati</taxon>
        <taxon>Bacillota</taxon>
        <taxon>Clostridia</taxon>
        <taxon>Peptostreptococcales</taxon>
        <taxon>Peptostreptococcaceae</taxon>
        <taxon>Romboutsia</taxon>
    </lineage>
</organism>
<dbReference type="InterPro" id="IPR050248">
    <property type="entry name" value="Polysacc_deacetylase_ArnD"/>
</dbReference>
<reference evidence="3 4" key="1">
    <citation type="submission" date="2014-09" db="EMBL/GenBank/DDBJ databases">
        <authorList>
            <person name="Hornung B.V."/>
        </authorList>
    </citation>
    <scope>NUCLEOTIDE SEQUENCE [LARGE SCALE GENOMIC DNA]</scope>
    <source>
        <strain evidence="3 4">FRIFI</strain>
    </source>
</reference>
<dbReference type="InterPro" id="IPR011330">
    <property type="entry name" value="Glyco_hydro/deAcase_b/a-brl"/>
</dbReference>
<dbReference type="Gene3D" id="3.20.20.370">
    <property type="entry name" value="Glycoside hydrolase/deacetylase"/>
    <property type="match status" value="1"/>
</dbReference>